<evidence type="ECO:0000259" key="4">
    <source>
        <dbReference type="Pfam" id="PF22939"/>
    </source>
</evidence>
<evidence type="ECO:0000256" key="2">
    <source>
        <dbReference type="ARBA" id="ARBA00023043"/>
    </source>
</evidence>
<dbReference type="OrthoDB" id="448455at2759"/>
<keyword evidence="2 3" id="KW-0040">ANK repeat</keyword>
<feature type="repeat" description="ANK" evidence="3">
    <location>
        <begin position="586"/>
        <end position="618"/>
    </location>
</feature>
<dbReference type="SUPFAM" id="SSF52540">
    <property type="entry name" value="P-loop containing nucleoside triphosphate hydrolases"/>
    <property type="match status" value="1"/>
</dbReference>
<dbReference type="InterPro" id="IPR002110">
    <property type="entry name" value="Ankyrin_rpt"/>
</dbReference>
<comment type="caution">
    <text evidence="6">The sequence shown here is derived from an EMBL/GenBank/DDBJ whole genome shotgun (WGS) entry which is preliminary data.</text>
</comment>
<feature type="repeat" description="ANK" evidence="3">
    <location>
        <begin position="526"/>
        <end position="558"/>
    </location>
</feature>
<keyword evidence="1" id="KW-0677">Repeat</keyword>
<evidence type="ECO:0000256" key="1">
    <source>
        <dbReference type="ARBA" id="ARBA00022737"/>
    </source>
</evidence>
<dbReference type="Pfam" id="PF24883">
    <property type="entry name" value="NPHP3_N"/>
    <property type="match status" value="1"/>
</dbReference>
<evidence type="ECO:0000313" key="7">
    <source>
        <dbReference type="Proteomes" id="UP000620124"/>
    </source>
</evidence>
<dbReference type="Proteomes" id="UP000620124">
    <property type="component" value="Unassembled WGS sequence"/>
</dbReference>
<dbReference type="PANTHER" id="PTHR24198:SF165">
    <property type="entry name" value="ANKYRIN REPEAT-CONTAINING PROTEIN-RELATED"/>
    <property type="match status" value="1"/>
</dbReference>
<dbReference type="Gene3D" id="3.40.50.300">
    <property type="entry name" value="P-loop containing nucleotide triphosphate hydrolases"/>
    <property type="match status" value="1"/>
</dbReference>
<evidence type="ECO:0000313" key="6">
    <source>
        <dbReference type="EMBL" id="KAF7343884.1"/>
    </source>
</evidence>
<accession>A0A8H7CN54</accession>
<protein>
    <submittedName>
        <fullName evidence="6">Putative Ankyrin repeat domain-containing protein 50</fullName>
    </submittedName>
</protein>
<sequence length="822" mass="90977">MIVRGCIIIHLRHSLSSVAAERDRIIEWYSPLNFFLRQADVFSAWQPGTGIWLLEHDLYKDWKSGRGGTLWCRGMPGAGKTVLTSLITNDLQAQVGTHNVGIAVIYLNHKETEEHSPSRLLAGIWRQLVLRKSVSSLLDRLYLDGQIFKSSRLSRHVTSSPNLHEELETTVVQRSDGMFLLAKLHIDSLTEKRTVKEIRDALNNMADDLNIAYDAIVDRINQQSQGDRKLAWRTLSWVAHAKRPLRRSEIREALAVEPGTTELDPDNLPDMDIVLSVCAGLVVINEEDDKVRLIHYTTELYLQSPHVQARAFPHAQSDLTMTCITYLSLGFEAISNDLHKPLFLFTHNPFLNYAVDYCLIHARGTPETHIRHSILSFLTNCSVWWELWNWKRGITRQSPSSRLWIAAVLRLEQTCRQIIKKGDAGFVESVQEAVFRGDTDLLRILLENGVDAQEIERECFRPLLQEAASRRNTEIVRILLDGLRPSEREYGGLALEAASTNGFDEIVALLIDHHVDIDQRFQHVDGTATALQMAAFSGHEQCVRLLIAAGAQVNSEAGRFGTALYAASYSGHQGVTRLLIEHGGDINDAVLYAASYSGHEAITRLLIEQGAKVNVNGGPALWAALVYGREQIAKLLVEHGADVAAAKGDAAMAKMLIDYGADAHHASVLCAASRRGHRRVVKTLIDHGADVNANNGRPLWEASANGHLCIVDLLIENGADINAGGGDALWIAAKNGRVDIVKMLINHGADIDAHDGLALWGASQDGHGRVVKMLIDHGADVERALQTALRYGHIRITQVLLAHGATIPEKQDLDGSFMVEAP</sequence>
<feature type="repeat" description="ANK" evidence="3">
    <location>
        <begin position="616"/>
        <end position="648"/>
    </location>
</feature>
<dbReference type="PROSITE" id="PS50297">
    <property type="entry name" value="ANK_REP_REGION"/>
    <property type="match status" value="6"/>
</dbReference>
<feature type="repeat" description="ANK" evidence="3">
    <location>
        <begin position="559"/>
        <end position="587"/>
    </location>
</feature>
<organism evidence="6 7">
    <name type="scientific">Mycena venus</name>
    <dbReference type="NCBI Taxonomy" id="2733690"/>
    <lineage>
        <taxon>Eukaryota</taxon>
        <taxon>Fungi</taxon>
        <taxon>Dikarya</taxon>
        <taxon>Basidiomycota</taxon>
        <taxon>Agaricomycotina</taxon>
        <taxon>Agaricomycetes</taxon>
        <taxon>Agaricomycetidae</taxon>
        <taxon>Agaricales</taxon>
        <taxon>Marasmiineae</taxon>
        <taxon>Mycenaceae</taxon>
        <taxon>Mycena</taxon>
    </lineage>
</organism>
<dbReference type="SUPFAM" id="SSF48403">
    <property type="entry name" value="Ankyrin repeat"/>
    <property type="match status" value="2"/>
</dbReference>
<dbReference type="InterPro" id="IPR054471">
    <property type="entry name" value="GPIID_WHD"/>
</dbReference>
<reference evidence="6" key="1">
    <citation type="submission" date="2020-05" db="EMBL/GenBank/DDBJ databases">
        <title>Mycena genomes resolve the evolution of fungal bioluminescence.</title>
        <authorList>
            <person name="Tsai I.J."/>
        </authorList>
    </citation>
    <scope>NUCLEOTIDE SEQUENCE</scope>
    <source>
        <strain evidence="6">CCC161011</strain>
    </source>
</reference>
<dbReference type="Gene3D" id="1.25.40.20">
    <property type="entry name" value="Ankyrin repeat-containing domain"/>
    <property type="match status" value="2"/>
</dbReference>
<dbReference type="InterPro" id="IPR036770">
    <property type="entry name" value="Ankyrin_rpt-contain_sf"/>
</dbReference>
<dbReference type="PANTHER" id="PTHR24198">
    <property type="entry name" value="ANKYRIN REPEAT AND PROTEIN KINASE DOMAIN-CONTAINING PROTEIN"/>
    <property type="match status" value="1"/>
</dbReference>
<dbReference type="PROSITE" id="PS50088">
    <property type="entry name" value="ANK_REPEAT"/>
    <property type="match status" value="7"/>
</dbReference>
<feature type="repeat" description="ANK" evidence="3">
    <location>
        <begin position="664"/>
        <end position="696"/>
    </location>
</feature>
<keyword evidence="7" id="KW-1185">Reference proteome</keyword>
<feature type="repeat" description="ANK" evidence="3">
    <location>
        <begin position="694"/>
        <end position="726"/>
    </location>
</feature>
<dbReference type="EMBL" id="JACAZI010000015">
    <property type="protein sequence ID" value="KAF7343884.1"/>
    <property type="molecule type" value="Genomic_DNA"/>
</dbReference>
<proteinExistence type="predicted"/>
<name>A0A8H7CN54_9AGAR</name>
<dbReference type="Pfam" id="PF22939">
    <property type="entry name" value="WHD_GPIID"/>
    <property type="match status" value="1"/>
</dbReference>
<evidence type="ECO:0000259" key="5">
    <source>
        <dbReference type="Pfam" id="PF24883"/>
    </source>
</evidence>
<feature type="domain" description="Nephrocystin 3-like N-terminal" evidence="5">
    <location>
        <begin position="48"/>
        <end position="205"/>
    </location>
</feature>
<dbReference type="InterPro" id="IPR027417">
    <property type="entry name" value="P-loop_NTPase"/>
</dbReference>
<evidence type="ECO:0000256" key="3">
    <source>
        <dbReference type="PROSITE-ProRule" id="PRU00023"/>
    </source>
</evidence>
<dbReference type="AlphaFoldDB" id="A0A8H7CN54"/>
<dbReference type="InterPro" id="IPR056884">
    <property type="entry name" value="NPHP3-like_N"/>
</dbReference>
<gene>
    <name evidence="6" type="ORF">MVEN_01677100</name>
</gene>
<feature type="repeat" description="ANK" evidence="3">
    <location>
        <begin position="724"/>
        <end position="756"/>
    </location>
</feature>
<dbReference type="SMART" id="SM00248">
    <property type="entry name" value="ANK"/>
    <property type="match status" value="12"/>
</dbReference>
<dbReference type="Pfam" id="PF12796">
    <property type="entry name" value="Ank_2"/>
    <property type="match status" value="4"/>
</dbReference>
<feature type="domain" description="GPI inositol-deacylase winged helix" evidence="4">
    <location>
        <begin position="224"/>
        <end position="307"/>
    </location>
</feature>